<protein>
    <submittedName>
        <fullName evidence="1">Uncharacterized protein</fullName>
    </submittedName>
</protein>
<name>A0ACB9URD7_9CETA</name>
<evidence type="ECO:0000313" key="2">
    <source>
        <dbReference type="Proteomes" id="UP001057279"/>
    </source>
</evidence>
<reference evidence="1" key="1">
    <citation type="submission" date="2022-03" db="EMBL/GenBank/DDBJ databases">
        <title>Genomic analyses of argali, domestic sheep and their hybrids provide insights into chromosomal evolution, heterosis and genetic basis of agronomic traits.</title>
        <authorList>
            <person name="Li M."/>
        </authorList>
    </citation>
    <scope>NUCLEOTIDE SEQUENCE</scope>
    <source>
        <strain evidence="1">F1 hybrid</strain>
    </source>
</reference>
<evidence type="ECO:0000313" key="1">
    <source>
        <dbReference type="EMBL" id="KAI4578129.1"/>
    </source>
</evidence>
<gene>
    <name evidence="1" type="ORF">MJG53_010984</name>
</gene>
<accession>A0ACB9URD7</accession>
<keyword evidence="2" id="KW-1185">Reference proteome</keyword>
<comment type="caution">
    <text evidence="1">The sequence shown here is derived from an EMBL/GenBank/DDBJ whole genome shotgun (WGS) entry which is preliminary data.</text>
</comment>
<sequence>MSLPLRLPYCCPARLWRGALWLAYFSAPVTPPLPSPASRGSTRSSKAVMRRAARRRQSGSQSEATEGASPRGCTGVTPEPARPPRPPGKASCPLAPPLPPSEQGPRAALRRAARYRPEARLPLAPPQLPATV</sequence>
<organism evidence="1 2">
    <name type="scientific">Ovis ammon polii x Ovis aries</name>
    <dbReference type="NCBI Taxonomy" id="2918886"/>
    <lineage>
        <taxon>Eukaryota</taxon>
        <taxon>Metazoa</taxon>
        <taxon>Chordata</taxon>
        <taxon>Craniata</taxon>
        <taxon>Vertebrata</taxon>
        <taxon>Euteleostomi</taxon>
        <taxon>Mammalia</taxon>
        <taxon>Eutheria</taxon>
        <taxon>Laurasiatheria</taxon>
        <taxon>Artiodactyla</taxon>
        <taxon>Ruminantia</taxon>
        <taxon>Pecora</taxon>
        <taxon>Bovidae</taxon>
        <taxon>Caprinae</taxon>
        <taxon>Ovis</taxon>
    </lineage>
</organism>
<dbReference type="Proteomes" id="UP001057279">
    <property type="component" value="Linkage Group LG12"/>
</dbReference>
<proteinExistence type="predicted"/>
<dbReference type="EMBL" id="CM043037">
    <property type="protein sequence ID" value="KAI4578129.1"/>
    <property type="molecule type" value="Genomic_DNA"/>
</dbReference>